<feature type="transmembrane region" description="Helical" evidence="9">
    <location>
        <begin position="351"/>
        <end position="374"/>
    </location>
</feature>
<dbReference type="PANTHER" id="PTHR30574:SF1">
    <property type="entry name" value="SULPHUR TRANSPORT DOMAIN-CONTAINING PROTEIN"/>
    <property type="match status" value="1"/>
</dbReference>
<dbReference type="Pfam" id="PF04143">
    <property type="entry name" value="Sulf_transp"/>
    <property type="match status" value="1"/>
</dbReference>
<keyword evidence="3" id="KW-1003">Cell membrane</keyword>
<keyword evidence="5 9" id="KW-0812">Transmembrane</keyword>
<evidence type="ECO:0000256" key="6">
    <source>
        <dbReference type="ARBA" id="ARBA00022989"/>
    </source>
</evidence>
<dbReference type="Proteomes" id="UP001205748">
    <property type="component" value="Unassembled WGS sequence"/>
</dbReference>
<keyword evidence="4" id="KW-0997">Cell inner membrane</keyword>
<dbReference type="GO" id="GO:0005886">
    <property type="term" value="C:plasma membrane"/>
    <property type="evidence" value="ECO:0007669"/>
    <property type="project" value="UniProtKB-SubCell"/>
</dbReference>
<comment type="subcellular location">
    <subcellularLocation>
        <location evidence="1">Cell inner membrane</location>
        <topology evidence="1">Multi-pass membrane protein</topology>
    </subcellularLocation>
</comment>
<feature type="transmembrane region" description="Helical" evidence="9">
    <location>
        <begin position="386"/>
        <end position="405"/>
    </location>
</feature>
<feature type="transmembrane region" description="Helical" evidence="9">
    <location>
        <begin position="112"/>
        <end position="132"/>
    </location>
</feature>
<feature type="transmembrane region" description="Helical" evidence="9">
    <location>
        <begin position="12"/>
        <end position="29"/>
    </location>
</feature>
<protein>
    <submittedName>
        <fullName evidence="10">YeeE/YedE family protein</fullName>
    </submittedName>
</protein>
<evidence type="ECO:0000256" key="3">
    <source>
        <dbReference type="ARBA" id="ARBA00022475"/>
    </source>
</evidence>
<reference evidence="10" key="1">
    <citation type="submission" date="2022-07" db="EMBL/GenBank/DDBJ databases">
        <title>Enhanced cultured diversity of the mouse gut microbiota enables custom-made synthetic communities.</title>
        <authorList>
            <person name="Afrizal A."/>
        </authorList>
    </citation>
    <scope>NUCLEOTIDE SEQUENCE</scope>
    <source>
        <strain evidence="10">DSM 28593</strain>
    </source>
</reference>
<proteinExistence type="inferred from homology"/>
<evidence type="ECO:0000256" key="9">
    <source>
        <dbReference type="SAM" id="Phobius"/>
    </source>
</evidence>
<dbReference type="EMBL" id="JANKAS010000006">
    <property type="protein sequence ID" value="MCR1898929.1"/>
    <property type="molecule type" value="Genomic_DNA"/>
</dbReference>
<sequence>MPSQGKINKTQSIIALVMLAAIGIFGAYLSKINSQSTLFLITGVALGYILTRSRFGFAGGIKRIYITGEGSLSKALLVMFSISIVASAAIHWNAAANGAAIPGVSSVHFFNISTILGGFLFGIGMMIAGGCASGTLSDLGEGAVRAAIVLIFFIFGSIPALPVKAIMDNSAIGKIGIKVYLPDVMGYVGAVLFSLVLLGGLYVVVRKYEEFRKNEGFYEEMVYESVERPLSRGKDTHFLSYRTYHKLFIERWSFLKGGILLAIMFAFIQISTGHSWGVTAGFTNWGVALLQNLGVKFTSPALATTVKTVSNGLLKDTVGLRNLGVILGAAIAFLFAGRFKFDFDFSFKDVCIYALGGLFMGFGARLSGGCNIGALYSGIGNFSLAGWGYLISLFLGGVIGLKVFAGKVNTVPPNRYERKQA</sequence>
<name>A0AAE3HGE2_9FIRM</name>
<feature type="transmembrane region" description="Helical" evidence="9">
    <location>
        <begin position="35"/>
        <end position="51"/>
    </location>
</feature>
<evidence type="ECO:0000256" key="4">
    <source>
        <dbReference type="ARBA" id="ARBA00022519"/>
    </source>
</evidence>
<evidence type="ECO:0000313" key="10">
    <source>
        <dbReference type="EMBL" id="MCR1898929.1"/>
    </source>
</evidence>
<feature type="transmembrane region" description="Helical" evidence="9">
    <location>
        <begin position="144"/>
        <end position="164"/>
    </location>
</feature>
<keyword evidence="2" id="KW-0813">Transport</keyword>
<dbReference type="AlphaFoldDB" id="A0AAE3HGE2"/>
<gene>
    <name evidence="10" type="ORF">NSA47_08020</name>
</gene>
<accession>A0AAE3HGE2</accession>
<feature type="transmembrane region" description="Helical" evidence="9">
    <location>
        <begin position="252"/>
        <end position="270"/>
    </location>
</feature>
<dbReference type="RefSeq" id="WP_257530761.1">
    <property type="nucleotide sequence ID" value="NZ_JANKAS010000006.1"/>
</dbReference>
<comment type="caution">
    <text evidence="10">The sequence shown here is derived from an EMBL/GenBank/DDBJ whole genome shotgun (WGS) entry which is preliminary data.</text>
</comment>
<evidence type="ECO:0000256" key="7">
    <source>
        <dbReference type="ARBA" id="ARBA00023136"/>
    </source>
</evidence>
<evidence type="ECO:0000256" key="2">
    <source>
        <dbReference type="ARBA" id="ARBA00022448"/>
    </source>
</evidence>
<evidence type="ECO:0000313" key="11">
    <source>
        <dbReference type="Proteomes" id="UP001205748"/>
    </source>
</evidence>
<feature type="transmembrane region" description="Helical" evidence="9">
    <location>
        <begin position="184"/>
        <end position="205"/>
    </location>
</feature>
<dbReference type="InterPro" id="IPR007272">
    <property type="entry name" value="Sulf_transp_TsuA/YedE"/>
</dbReference>
<feature type="transmembrane region" description="Helical" evidence="9">
    <location>
        <begin position="72"/>
        <end position="92"/>
    </location>
</feature>
<evidence type="ECO:0000256" key="8">
    <source>
        <dbReference type="ARBA" id="ARBA00035655"/>
    </source>
</evidence>
<keyword evidence="7 9" id="KW-0472">Membrane</keyword>
<evidence type="ECO:0000256" key="1">
    <source>
        <dbReference type="ARBA" id="ARBA00004429"/>
    </source>
</evidence>
<keyword evidence="6 9" id="KW-1133">Transmembrane helix</keyword>
<evidence type="ECO:0000256" key="5">
    <source>
        <dbReference type="ARBA" id="ARBA00022692"/>
    </source>
</evidence>
<organism evidence="10 11">
    <name type="scientific">Irregularibacter muris</name>
    <dbReference type="NCBI Taxonomy" id="1796619"/>
    <lineage>
        <taxon>Bacteria</taxon>
        <taxon>Bacillati</taxon>
        <taxon>Bacillota</taxon>
        <taxon>Clostridia</taxon>
        <taxon>Eubacteriales</taxon>
        <taxon>Eubacteriaceae</taxon>
        <taxon>Irregularibacter</taxon>
    </lineage>
</organism>
<keyword evidence="11" id="KW-1185">Reference proteome</keyword>
<comment type="similarity">
    <text evidence="8">Belongs to the TsuA/YedE (TC 9.B.102) family.</text>
</comment>
<feature type="transmembrane region" description="Helical" evidence="9">
    <location>
        <begin position="320"/>
        <end position="339"/>
    </location>
</feature>
<dbReference type="PANTHER" id="PTHR30574">
    <property type="entry name" value="INNER MEMBRANE PROTEIN YEDE"/>
    <property type="match status" value="1"/>
</dbReference>